<name>A0A0U2YJG0_9BACL</name>
<gene>
    <name evidence="5" type="ORF">AUC31_05785</name>
</gene>
<reference evidence="5" key="1">
    <citation type="submission" date="2016-01" db="EMBL/GenBank/DDBJ databases">
        <title>Complete genome of Planococcus rifietoensis type strain M8.</title>
        <authorList>
            <person name="See-Too W.S."/>
        </authorList>
    </citation>
    <scope>NUCLEOTIDE SEQUENCE [LARGE SCALE GENOMIC DNA]</scope>
    <source>
        <strain evidence="5">M8</strain>
    </source>
</reference>
<evidence type="ECO:0000256" key="1">
    <source>
        <dbReference type="ARBA" id="ARBA00022679"/>
    </source>
</evidence>
<dbReference type="GO" id="GO:0006797">
    <property type="term" value="P:polyphosphate metabolic process"/>
    <property type="evidence" value="ECO:0007669"/>
    <property type="project" value="InterPro"/>
</dbReference>
<dbReference type="NCBIfam" id="TIGR03709">
    <property type="entry name" value="PPK2_rel_1"/>
    <property type="match status" value="1"/>
</dbReference>
<dbReference type="AlphaFoldDB" id="A0A0U2YJG0"/>
<keyword evidence="2" id="KW-0418">Kinase</keyword>
<feature type="coiled-coil region" evidence="3">
    <location>
        <begin position="22"/>
        <end position="56"/>
    </location>
</feature>
<dbReference type="InterPro" id="IPR022300">
    <property type="entry name" value="PPK2-rel_1"/>
</dbReference>
<keyword evidence="1" id="KW-0808">Transferase</keyword>
<sequence>MDTQQYKVKAGRKVDLADWPTHEDKGSESEQIEQQLKETIEELKKWHVRLHAEEEKGIVVALQAMDAAGKDEAITYLFSNLTAQGLKVTTIGKPTEEELKHDYLWRLHKALPERGQIGILNRSHYEEVIATRVHNLLEEEPLPNHLIDGEVWNRRYRQINDFERYMFENGFPFVKFFFNISKEEQTTRLLERMKNPEKNWEFSFSDVEEREHWEDYQDIFGDMLTHTSTDHAPWYILPADDEMYSRLIIARVMVEILEGIKPELPEISGEQKHKLEHYIDKLEQEAK</sequence>
<proteinExistence type="predicted"/>
<evidence type="ECO:0000256" key="2">
    <source>
        <dbReference type="ARBA" id="ARBA00022777"/>
    </source>
</evidence>
<dbReference type="PIRSF" id="PIRSF028756">
    <property type="entry name" value="PPK2_prd"/>
    <property type="match status" value="1"/>
</dbReference>
<evidence type="ECO:0000313" key="6">
    <source>
        <dbReference type="Proteomes" id="UP000067683"/>
    </source>
</evidence>
<dbReference type="InterPro" id="IPR027417">
    <property type="entry name" value="P-loop_NTPase"/>
</dbReference>
<dbReference type="PANTHER" id="PTHR34383">
    <property type="entry name" value="POLYPHOSPHATE:AMP PHOSPHOTRANSFERASE-RELATED"/>
    <property type="match status" value="1"/>
</dbReference>
<dbReference type="EMBL" id="CP013659">
    <property type="protein sequence ID" value="ALS74762.1"/>
    <property type="molecule type" value="Genomic_DNA"/>
</dbReference>
<dbReference type="InterPro" id="IPR022488">
    <property type="entry name" value="PPK2-related"/>
</dbReference>
<dbReference type="KEGG" id="prt:AUC31_05785"/>
<dbReference type="GO" id="GO:0008976">
    <property type="term" value="F:polyphosphate kinase activity"/>
    <property type="evidence" value="ECO:0007669"/>
    <property type="project" value="InterPro"/>
</dbReference>
<dbReference type="PANTHER" id="PTHR34383:SF3">
    <property type="entry name" value="POLYPHOSPHATE:AMP PHOSPHOTRANSFERASE"/>
    <property type="match status" value="1"/>
</dbReference>
<dbReference type="Proteomes" id="UP000067683">
    <property type="component" value="Chromosome"/>
</dbReference>
<organism evidence="5 6">
    <name type="scientific">Planococcus rifietoensis</name>
    <dbReference type="NCBI Taxonomy" id="200991"/>
    <lineage>
        <taxon>Bacteria</taxon>
        <taxon>Bacillati</taxon>
        <taxon>Bacillota</taxon>
        <taxon>Bacilli</taxon>
        <taxon>Bacillales</taxon>
        <taxon>Caryophanaceae</taxon>
        <taxon>Planococcus</taxon>
    </lineage>
</organism>
<protein>
    <submittedName>
        <fullName evidence="5">Phosphate--nucleotide phosphotransferase</fullName>
    </submittedName>
</protein>
<dbReference type="SUPFAM" id="SSF52540">
    <property type="entry name" value="P-loop containing nucleoside triphosphate hydrolases"/>
    <property type="match status" value="1"/>
</dbReference>
<dbReference type="InterPro" id="IPR016898">
    <property type="entry name" value="Polyphosphate_phosphotransfera"/>
</dbReference>
<dbReference type="Pfam" id="PF03976">
    <property type="entry name" value="PPK2"/>
    <property type="match status" value="1"/>
</dbReference>
<evidence type="ECO:0000256" key="3">
    <source>
        <dbReference type="SAM" id="Coils"/>
    </source>
</evidence>
<keyword evidence="6" id="KW-1185">Reference proteome</keyword>
<dbReference type="RefSeq" id="WP_058381469.1">
    <property type="nucleotide sequence ID" value="NZ_CP013659.2"/>
</dbReference>
<evidence type="ECO:0000259" key="4">
    <source>
        <dbReference type="Pfam" id="PF03976"/>
    </source>
</evidence>
<dbReference type="STRING" id="200991.AUC31_05785"/>
<dbReference type="OrthoDB" id="9775224at2"/>
<dbReference type="Gene3D" id="3.40.50.300">
    <property type="entry name" value="P-loop containing nucleotide triphosphate hydrolases"/>
    <property type="match status" value="1"/>
</dbReference>
<keyword evidence="3" id="KW-0175">Coiled coil</keyword>
<feature type="domain" description="Polyphosphate kinase-2-related" evidence="4">
    <location>
        <begin position="28"/>
        <end position="259"/>
    </location>
</feature>
<evidence type="ECO:0000313" key="5">
    <source>
        <dbReference type="EMBL" id="ALS74762.1"/>
    </source>
</evidence>
<accession>A0A0U2YJG0</accession>